<name>A0A9P8VB62_9PEZI</name>
<keyword evidence="3" id="KW-1185">Reference proteome</keyword>
<evidence type="ECO:0000313" key="3">
    <source>
        <dbReference type="Proteomes" id="UP000770015"/>
    </source>
</evidence>
<feature type="signal peptide" evidence="1">
    <location>
        <begin position="1"/>
        <end position="34"/>
    </location>
</feature>
<dbReference type="AlphaFoldDB" id="A0A9P8VB62"/>
<gene>
    <name evidence="2" type="ORF">F5X68DRAFT_207806</name>
</gene>
<feature type="chain" id="PRO_5040206261" description="Secreted protein" evidence="1">
    <location>
        <begin position="35"/>
        <end position="79"/>
    </location>
</feature>
<reference evidence="2" key="1">
    <citation type="journal article" date="2021" name="Nat. Commun.">
        <title>Genetic determinants of endophytism in the Arabidopsis root mycobiome.</title>
        <authorList>
            <person name="Mesny F."/>
            <person name="Miyauchi S."/>
            <person name="Thiergart T."/>
            <person name="Pickel B."/>
            <person name="Atanasova L."/>
            <person name="Karlsson M."/>
            <person name="Huettel B."/>
            <person name="Barry K.W."/>
            <person name="Haridas S."/>
            <person name="Chen C."/>
            <person name="Bauer D."/>
            <person name="Andreopoulos W."/>
            <person name="Pangilinan J."/>
            <person name="LaButti K."/>
            <person name="Riley R."/>
            <person name="Lipzen A."/>
            <person name="Clum A."/>
            <person name="Drula E."/>
            <person name="Henrissat B."/>
            <person name="Kohler A."/>
            <person name="Grigoriev I.V."/>
            <person name="Martin F.M."/>
            <person name="Hacquard S."/>
        </authorList>
    </citation>
    <scope>NUCLEOTIDE SEQUENCE</scope>
    <source>
        <strain evidence="2">MPI-SDFR-AT-0117</strain>
    </source>
</reference>
<sequence length="79" mass="8871">MYPAGERAPTMSLAAVVLIHLCFFPAAPPPPWSCRDIVQRLGSWRPPRGAKDAGGRGPWHSRRRIFLLILPYVSGRMFI</sequence>
<evidence type="ECO:0008006" key="4">
    <source>
        <dbReference type="Google" id="ProtNLM"/>
    </source>
</evidence>
<comment type="caution">
    <text evidence="2">The sequence shown here is derived from an EMBL/GenBank/DDBJ whole genome shotgun (WGS) entry which is preliminary data.</text>
</comment>
<dbReference type="Proteomes" id="UP000770015">
    <property type="component" value="Unassembled WGS sequence"/>
</dbReference>
<dbReference type="EMBL" id="JAGSXJ010000012">
    <property type="protein sequence ID" value="KAH6686730.1"/>
    <property type="molecule type" value="Genomic_DNA"/>
</dbReference>
<proteinExistence type="predicted"/>
<evidence type="ECO:0000313" key="2">
    <source>
        <dbReference type="EMBL" id="KAH6686730.1"/>
    </source>
</evidence>
<accession>A0A9P8VB62</accession>
<organism evidence="2 3">
    <name type="scientific">Plectosphaerella plurivora</name>
    <dbReference type="NCBI Taxonomy" id="936078"/>
    <lineage>
        <taxon>Eukaryota</taxon>
        <taxon>Fungi</taxon>
        <taxon>Dikarya</taxon>
        <taxon>Ascomycota</taxon>
        <taxon>Pezizomycotina</taxon>
        <taxon>Sordariomycetes</taxon>
        <taxon>Hypocreomycetidae</taxon>
        <taxon>Glomerellales</taxon>
        <taxon>Plectosphaerellaceae</taxon>
        <taxon>Plectosphaerella</taxon>
    </lineage>
</organism>
<protein>
    <recommendedName>
        <fullName evidence="4">Secreted protein</fullName>
    </recommendedName>
</protein>
<evidence type="ECO:0000256" key="1">
    <source>
        <dbReference type="SAM" id="SignalP"/>
    </source>
</evidence>
<keyword evidence="1" id="KW-0732">Signal</keyword>